<evidence type="ECO:0000313" key="5">
    <source>
        <dbReference type="Proteomes" id="UP001528912"/>
    </source>
</evidence>
<dbReference type="PANTHER" id="PTHR40446:SF2">
    <property type="entry name" value="N-ACETYLGLUCOSAMINE-1-PHOSPHODIESTER ALPHA-N-ACETYLGLUCOSAMINIDASE"/>
    <property type="match status" value="1"/>
</dbReference>
<evidence type="ECO:0000256" key="1">
    <source>
        <dbReference type="SAM" id="MobiDB-lite"/>
    </source>
</evidence>
<gene>
    <name evidence="4" type="ORF">P4R38_15410</name>
</gene>
<comment type="caution">
    <text evidence="4">The sequence shown here is derived from an EMBL/GenBank/DDBJ whole genome shotgun (WGS) entry which is preliminary data.</text>
</comment>
<protein>
    <submittedName>
        <fullName evidence="4">Phosphodiester glycosidase family protein</fullName>
    </submittedName>
</protein>
<dbReference type="Proteomes" id="UP001528912">
    <property type="component" value="Unassembled WGS sequence"/>
</dbReference>
<evidence type="ECO:0000259" key="3">
    <source>
        <dbReference type="Pfam" id="PF09992"/>
    </source>
</evidence>
<feature type="region of interest" description="Disordered" evidence="1">
    <location>
        <begin position="381"/>
        <end position="402"/>
    </location>
</feature>
<proteinExistence type="predicted"/>
<reference evidence="4 5" key="1">
    <citation type="submission" date="2023-03" db="EMBL/GenBank/DDBJ databases">
        <title>YIM 133296 draft genome.</title>
        <authorList>
            <person name="Xiong L."/>
        </authorList>
    </citation>
    <scope>NUCLEOTIDE SEQUENCE [LARGE SCALE GENOMIC DNA]</scope>
    <source>
        <strain evidence="4 5">YIM 133296</strain>
    </source>
</reference>
<dbReference type="RefSeq" id="WP_277192945.1">
    <property type="nucleotide sequence ID" value="NZ_JAROAV010000037.1"/>
</dbReference>
<dbReference type="EMBL" id="JAROAV010000037">
    <property type="protein sequence ID" value="MDF8265632.1"/>
    <property type="molecule type" value="Genomic_DNA"/>
</dbReference>
<dbReference type="GO" id="GO:0016798">
    <property type="term" value="F:hydrolase activity, acting on glycosyl bonds"/>
    <property type="evidence" value="ECO:0007669"/>
    <property type="project" value="UniProtKB-KW"/>
</dbReference>
<name>A0ABT6CBD2_9MICO</name>
<evidence type="ECO:0000256" key="2">
    <source>
        <dbReference type="SAM" id="SignalP"/>
    </source>
</evidence>
<sequence>MTTRRLPRALAATVALLASLALASPSYAADEHLPLGDADLPESRTTRTLADGVTLTSITRGSEPADPSQIDTTTRGPWNVKVLTIDPDVAKGRLTATYGPDIARAETTTDLVRDAKAMIGVNASFFTFTANPTYPGDPVGLGVYRGVLHSEPSSDKAENDLVVDGSTGRMLIGRTTWSGDVTNRSGARIGLESVDHPPVVPTSCAALPDQTQCAADGDTTLFTDAFGASTPSGAGVEVVLDRRGCVVRTTTARGTTLTTGQSSIQATGSDTADLLRVAPKGCVEVRSTLRDESGRRVRLSDHVSGVNGRYRLTRDGQVVVPAGTGSFFARNPRTIAGRTADGRIVLAVIDGRQTTSVGTTMDETAAVAHSLGLVDSLNLDGGGSSTMSTPSGPLNHPSGTGERLVGDALVWQPSR</sequence>
<organism evidence="4 5">
    <name type="scientific">Luteipulveratus flavus</name>
    <dbReference type="NCBI Taxonomy" id="3031728"/>
    <lineage>
        <taxon>Bacteria</taxon>
        <taxon>Bacillati</taxon>
        <taxon>Actinomycetota</taxon>
        <taxon>Actinomycetes</taxon>
        <taxon>Micrococcales</taxon>
        <taxon>Dermacoccaceae</taxon>
        <taxon>Luteipulveratus</taxon>
    </lineage>
</organism>
<feature type="signal peptide" evidence="2">
    <location>
        <begin position="1"/>
        <end position="28"/>
    </location>
</feature>
<accession>A0ABT6CBD2</accession>
<keyword evidence="4" id="KW-0378">Hydrolase</keyword>
<dbReference type="InterPro" id="IPR018711">
    <property type="entry name" value="NAGPA"/>
</dbReference>
<dbReference type="Pfam" id="PF09992">
    <property type="entry name" value="NAGPA"/>
    <property type="match status" value="1"/>
</dbReference>
<dbReference type="PANTHER" id="PTHR40446">
    <property type="entry name" value="N-ACETYLGLUCOSAMINE-1-PHOSPHODIESTER ALPHA-N-ACETYLGLUCOSAMINIDASE"/>
    <property type="match status" value="1"/>
</dbReference>
<keyword evidence="2" id="KW-0732">Signal</keyword>
<feature type="chain" id="PRO_5045054145" evidence="2">
    <location>
        <begin position="29"/>
        <end position="415"/>
    </location>
</feature>
<keyword evidence="5" id="KW-1185">Reference proteome</keyword>
<keyword evidence="4" id="KW-0326">Glycosidase</keyword>
<evidence type="ECO:0000313" key="4">
    <source>
        <dbReference type="EMBL" id="MDF8265632.1"/>
    </source>
</evidence>
<feature type="domain" description="Phosphodiester glycosidase" evidence="3">
    <location>
        <begin position="238"/>
        <end position="410"/>
    </location>
</feature>